<dbReference type="AlphaFoldDB" id="A0A7R9AHK3"/>
<organism evidence="2">
    <name type="scientific">Darwinula stevensoni</name>
    <dbReference type="NCBI Taxonomy" id="69355"/>
    <lineage>
        <taxon>Eukaryota</taxon>
        <taxon>Metazoa</taxon>
        <taxon>Ecdysozoa</taxon>
        <taxon>Arthropoda</taxon>
        <taxon>Crustacea</taxon>
        <taxon>Oligostraca</taxon>
        <taxon>Ostracoda</taxon>
        <taxon>Podocopa</taxon>
        <taxon>Podocopida</taxon>
        <taxon>Darwinulocopina</taxon>
        <taxon>Darwinuloidea</taxon>
        <taxon>Darwinulidae</taxon>
        <taxon>Darwinula</taxon>
    </lineage>
</organism>
<evidence type="ECO:0000256" key="1">
    <source>
        <dbReference type="SAM" id="SignalP"/>
    </source>
</evidence>
<reference evidence="2" key="1">
    <citation type="submission" date="2020-11" db="EMBL/GenBank/DDBJ databases">
        <authorList>
            <person name="Tran Van P."/>
        </authorList>
    </citation>
    <scope>NUCLEOTIDE SEQUENCE</scope>
</reference>
<name>A0A7R9AHK3_9CRUS</name>
<gene>
    <name evidence="2" type="ORF">DSTB1V02_LOCUS13997</name>
</gene>
<feature type="signal peptide" evidence="1">
    <location>
        <begin position="1"/>
        <end position="17"/>
    </location>
</feature>
<keyword evidence="1" id="KW-0732">Signal</keyword>
<proteinExistence type="predicted"/>
<dbReference type="Proteomes" id="UP000677054">
    <property type="component" value="Unassembled WGS sequence"/>
</dbReference>
<feature type="chain" id="PRO_5036209905" evidence="1">
    <location>
        <begin position="18"/>
        <end position="261"/>
    </location>
</feature>
<protein>
    <submittedName>
        <fullName evidence="2">Uncharacterized protein</fullName>
    </submittedName>
</protein>
<dbReference type="EMBL" id="CAJPEV010008548">
    <property type="protein sequence ID" value="CAG0905318.1"/>
    <property type="molecule type" value="Genomic_DNA"/>
</dbReference>
<accession>A0A7R9AHK3</accession>
<keyword evidence="3" id="KW-1185">Reference proteome</keyword>
<dbReference type="EMBL" id="LR908066">
    <property type="protein sequence ID" value="CAD7254251.1"/>
    <property type="molecule type" value="Genomic_DNA"/>
</dbReference>
<evidence type="ECO:0000313" key="3">
    <source>
        <dbReference type="Proteomes" id="UP000677054"/>
    </source>
</evidence>
<evidence type="ECO:0000313" key="2">
    <source>
        <dbReference type="EMBL" id="CAD7254251.1"/>
    </source>
</evidence>
<sequence length="261" mass="27832">MKILLVIAAGLLCLGLAEEVKEPVQENEVEPAAVPAKPAGPGRSGRALQVRDLENLSRYFEQTMTRLFGTEVARQVGGFPAANPLQFLQGLFSIPATLFNALFGAVTQAVTAPARFATALLSSGTFLLGAMFPRLFQSFNRGATVTVQEVQDAPDVSNLADALFLISQKDQAGGEKTQQAQPDAPLQIADVLNGVLRNDQAVFDNLPQRISGWLPAVSRQTAGAIGTTAALIFFGTPISTQFMENHADGMNYKALRMPDAS</sequence>